<evidence type="ECO:0000256" key="2">
    <source>
        <dbReference type="ARBA" id="ARBA00022692"/>
    </source>
</evidence>
<feature type="transmembrane region" description="Helical" evidence="5">
    <location>
        <begin position="38"/>
        <end position="56"/>
    </location>
</feature>
<evidence type="ECO:0000313" key="6">
    <source>
        <dbReference type="EMBL" id="ADB57415.1"/>
    </source>
</evidence>
<gene>
    <name evidence="6" type="ordered locus">Arcpr_0345</name>
</gene>
<dbReference type="InterPro" id="IPR019109">
    <property type="entry name" value="MamF_MmsF"/>
</dbReference>
<evidence type="ECO:0000256" key="4">
    <source>
        <dbReference type="ARBA" id="ARBA00023136"/>
    </source>
</evidence>
<reference evidence="6 7" key="1">
    <citation type="journal article" date="2010" name="Stand. Genomic Sci.">
        <title>Complete genome sequence of Archaeoglobus profundus type strain (AV18).</title>
        <authorList>
            <person name="von Jan M."/>
            <person name="Lapidus A."/>
            <person name="Del Rio T.G."/>
            <person name="Copeland A."/>
            <person name="Tice H."/>
            <person name="Cheng J.F."/>
            <person name="Lucas S."/>
            <person name="Chen F."/>
            <person name="Nolan M."/>
            <person name="Goodwin L."/>
            <person name="Han C."/>
            <person name="Pitluck S."/>
            <person name="Liolios K."/>
            <person name="Ivanova N."/>
            <person name="Mavromatis K."/>
            <person name="Ovchinnikova G."/>
            <person name="Chertkov O."/>
            <person name="Pati A."/>
            <person name="Chen A."/>
            <person name="Palaniappan K."/>
            <person name="Land M."/>
            <person name="Hauser L."/>
            <person name="Chang Y.J."/>
            <person name="Jeffries C.D."/>
            <person name="Saunders E."/>
            <person name="Brettin T."/>
            <person name="Detter J.C."/>
            <person name="Chain P."/>
            <person name="Eichinger K."/>
            <person name="Huber H."/>
            <person name="Spring S."/>
            <person name="Rohde M."/>
            <person name="Goker M."/>
            <person name="Wirth R."/>
            <person name="Woyke T."/>
            <person name="Bristow J."/>
            <person name="Eisen J.A."/>
            <person name="Markowitz V."/>
            <person name="Hugenholtz P."/>
            <person name="Kyrpides N.C."/>
            <person name="Klenk H.P."/>
        </authorList>
    </citation>
    <scope>NUCLEOTIDE SEQUENCE [LARGE SCALE GENOMIC DNA]</scope>
    <source>
        <strain evidence="7">DSM 5631 / JCM 9629 / NBRC 100127 / Av18</strain>
    </source>
</reference>
<dbReference type="KEGG" id="apo:Arcpr_0345"/>
<dbReference type="HOGENOM" id="CLU_095018_3_0_2"/>
<dbReference type="STRING" id="572546.Arcpr_0345"/>
<dbReference type="PANTHER" id="PTHR36460">
    <property type="entry name" value="UPF0132 DOMAIN PROTEIN (AFU_ORTHOLOGUE AFUA_3G10255)"/>
    <property type="match status" value="1"/>
</dbReference>
<dbReference type="RefSeq" id="WP_012939751.1">
    <property type="nucleotide sequence ID" value="NC_013741.1"/>
</dbReference>
<dbReference type="GO" id="GO:0016020">
    <property type="term" value="C:membrane"/>
    <property type="evidence" value="ECO:0007669"/>
    <property type="project" value="UniProtKB-SubCell"/>
</dbReference>
<evidence type="ECO:0000313" key="7">
    <source>
        <dbReference type="Proteomes" id="UP000001901"/>
    </source>
</evidence>
<comment type="subcellular location">
    <subcellularLocation>
        <location evidence="1">Membrane</location>
        <topology evidence="1">Multi-pass membrane protein</topology>
    </subcellularLocation>
</comment>
<keyword evidence="2 5" id="KW-0812">Transmembrane</keyword>
<evidence type="ECO:0008006" key="8">
    <source>
        <dbReference type="Google" id="ProtNLM"/>
    </source>
</evidence>
<keyword evidence="4 5" id="KW-0472">Membrane</keyword>
<evidence type="ECO:0000256" key="5">
    <source>
        <dbReference type="SAM" id="Phobius"/>
    </source>
</evidence>
<accession>D2RGJ0</accession>
<keyword evidence="3 5" id="KW-1133">Transmembrane helix</keyword>
<dbReference type="eggNOG" id="arCOG04344">
    <property type="taxonomic scope" value="Archaea"/>
</dbReference>
<dbReference type="Proteomes" id="UP000001901">
    <property type="component" value="Chromosome"/>
</dbReference>
<evidence type="ECO:0000256" key="3">
    <source>
        <dbReference type="ARBA" id="ARBA00022989"/>
    </source>
</evidence>
<dbReference type="PANTHER" id="PTHR36460:SF1">
    <property type="entry name" value="UPF0132 DOMAIN PROTEIN (AFU_ORTHOLOGUE AFUA_3G10255)"/>
    <property type="match status" value="1"/>
</dbReference>
<keyword evidence="7" id="KW-1185">Reference proteome</keyword>
<dbReference type="GeneID" id="8738999"/>
<evidence type="ECO:0000256" key="1">
    <source>
        <dbReference type="ARBA" id="ARBA00004141"/>
    </source>
</evidence>
<proteinExistence type="predicted"/>
<feature type="transmembrane region" description="Helical" evidence="5">
    <location>
        <begin position="14"/>
        <end position="31"/>
    </location>
</feature>
<sequence>MRTTLGLPANVEGVLAYLFGPLGGIVLLLIERNHFVRFHAMQSTVTFISLWILAGISRFVPFVGWILTGLVNIVAVAFWIGGIYKAYCREYYKFPFFGDLAESLLRLF</sequence>
<dbReference type="PaxDb" id="572546-Arcpr_0345"/>
<name>D2RGJ0_ARCPA</name>
<dbReference type="Pfam" id="PF09685">
    <property type="entry name" value="MamF_MmsF"/>
    <property type="match status" value="1"/>
</dbReference>
<dbReference type="EMBL" id="CP001857">
    <property type="protein sequence ID" value="ADB57415.1"/>
    <property type="molecule type" value="Genomic_DNA"/>
</dbReference>
<feature type="transmembrane region" description="Helical" evidence="5">
    <location>
        <begin position="62"/>
        <end position="84"/>
    </location>
</feature>
<dbReference type="OrthoDB" id="329551at2157"/>
<protein>
    <recommendedName>
        <fullName evidence="8">DUF4870 domain-containing protein</fullName>
    </recommendedName>
</protein>
<dbReference type="AlphaFoldDB" id="D2RGJ0"/>
<organism evidence="6 7">
    <name type="scientific">Archaeoglobus profundus (strain DSM 5631 / JCM 9629 / NBRC 100127 / Av18)</name>
    <dbReference type="NCBI Taxonomy" id="572546"/>
    <lineage>
        <taxon>Archaea</taxon>
        <taxon>Methanobacteriati</taxon>
        <taxon>Methanobacteriota</taxon>
        <taxon>Archaeoglobi</taxon>
        <taxon>Archaeoglobales</taxon>
        <taxon>Archaeoglobaceae</taxon>
        <taxon>Archaeoglobus</taxon>
    </lineage>
</organism>